<dbReference type="InterPro" id="IPR002156">
    <property type="entry name" value="RNaseH_domain"/>
</dbReference>
<reference evidence="2 3" key="2">
    <citation type="journal article" date="2017" name="Front. Plant Sci.">
        <title>Gene Classification and Mining of Molecular Markers Useful in Red Clover (Trifolium pratense) Breeding.</title>
        <authorList>
            <person name="Istvanek J."/>
            <person name="Dluhosova J."/>
            <person name="Dluhos P."/>
            <person name="Patkova L."/>
            <person name="Nedelnik J."/>
            <person name="Repkova J."/>
        </authorList>
    </citation>
    <scope>NUCLEOTIDE SEQUENCE [LARGE SCALE GENOMIC DNA]</scope>
    <source>
        <strain evidence="3">cv. Tatra</strain>
        <tissue evidence="2">Young leaves</tissue>
    </source>
</reference>
<name>A0A2K3LZV4_TRIPR</name>
<dbReference type="InterPro" id="IPR012337">
    <property type="entry name" value="RNaseH-like_sf"/>
</dbReference>
<comment type="caution">
    <text evidence="2">The sequence shown here is derived from an EMBL/GenBank/DDBJ whole genome shotgun (WGS) entry which is preliminary data.</text>
</comment>
<gene>
    <name evidence="2" type="ORF">L195_g040096</name>
</gene>
<proteinExistence type="predicted"/>
<accession>A0A2K3LZV4</accession>
<protein>
    <submittedName>
        <fullName evidence="2">Cytochrome p450</fullName>
    </submittedName>
</protein>
<feature type="non-terminal residue" evidence="2">
    <location>
        <position position="1"/>
    </location>
</feature>
<feature type="domain" description="RNase H type-1" evidence="1">
    <location>
        <begin position="10"/>
        <end position="99"/>
    </location>
</feature>
<evidence type="ECO:0000313" key="2">
    <source>
        <dbReference type="EMBL" id="PNX84043.1"/>
    </source>
</evidence>
<dbReference type="SUPFAM" id="SSF53098">
    <property type="entry name" value="Ribonuclease H-like"/>
    <property type="match status" value="1"/>
</dbReference>
<organism evidence="2 3">
    <name type="scientific">Trifolium pratense</name>
    <name type="common">Red clover</name>
    <dbReference type="NCBI Taxonomy" id="57577"/>
    <lineage>
        <taxon>Eukaryota</taxon>
        <taxon>Viridiplantae</taxon>
        <taxon>Streptophyta</taxon>
        <taxon>Embryophyta</taxon>
        <taxon>Tracheophyta</taxon>
        <taxon>Spermatophyta</taxon>
        <taxon>Magnoliopsida</taxon>
        <taxon>eudicotyledons</taxon>
        <taxon>Gunneridae</taxon>
        <taxon>Pentapetalae</taxon>
        <taxon>rosids</taxon>
        <taxon>fabids</taxon>
        <taxon>Fabales</taxon>
        <taxon>Fabaceae</taxon>
        <taxon>Papilionoideae</taxon>
        <taxon>50 kb inversion clade</taxon>
        <taxon>NPAAA clade</taxon>
        <taxon>Hologalegina</taxon>
        <taxon>IRL clade</taxon>
        <taxon>Trifolieae</taxon>
        <taxon>Trifolium</taxon>
    </lineage>
</organism>
<dbReference type="Gene3D" id="3.30.420.10">
    <property type="entry name" value="Ribonuclease H-like superfamily/Ribonuclease H"/>
    <property type="match status" value="1"/>
</dbReference>
<dbReference type="InterPro" id="IPR036397">
    <property type="entry name" value="RNaseH_sf"/>
</dbReference>
<dbReference type="GO" id="GO:0003676">
    <property type="term" value="F:nucleic acid binding"/>
    <property type="evidence" value="ECO:0007669"/>
    <property type="project" value="InterPro"/>
</dbReference>
<dbReference type="Proteomes" id="UP000236291">
    <property type="component" value="Unassembled WGS sequence"/>
</dbReference>
<sequence length="141" mass="15307">RPPVGSFKYNVDASFSSSRNKVGIGVCIRDDQGQFVLAKSEWYSPLLDVDVGEAMALLSTITWVKELHFNVVFDLDSKRVVDNFNCNELDEFDFGAIIKDSPQNAASQGHIAADLETVGITAGSNLAAVGLLFCDGCIMTR</sequence>
<evidence type="ECO:0000313" key="3">
    <source>
        <dbReference type="Proteomes" id="UP000236291"/>
    </source>
</evidence>
<dbReference type="PANTHER" id="PTHR47074">
    <property type="entry name" value="BNAC02G40300D PROTEIN"/>
    <property type="match status" value="1"/>
</dbReference>
<dbReference type="InterPro" id="IPR052929">
    <property type="entry name" value="RNase_H-like_EbsB-rel"/>
</dbReference>
<dbReference type="EMBL" id="ASHM01045470">
    <property type="protein sequence ID" value="PNX84043.1"/>
    <property type="molecule type" value="Genomic_DNA"/>
</dbReference>
<evidence type="ECO:0000259" key="1">
    <source>
        <dbReference type="Pfam" id="PF13456"/>
    </source>
</evidence>
<dbReference type="Pfam" id="PF13456">
    <property type="entry name" value="RVT_3"/>
    <property type="match status" value="1"/>
</dbReference>
<reference evidence="2 3" key="1">
    <citation type="journal article" date="2014" name="Am. J. Bot.">
        <title>Genome assembly and annotation for red clover (Trifolium pratense; Fabaceae).</title>
        <authorList>
            <person name="Istvanek J."/>
            <person name="Jaros M."/>
            <person name="Krenek A."/>
            <person name="Repkova J."/>
        </authorList>
    </citation>
    <scope>NUCLEOTIDE SEQUENCE [LARGE SCALE GENOMIC DNA]</scope>
    <source>
        <strain evidence="3">cv. Tatra</strain>
        <tissue evidence="2">Young leaves</tissue>
    </source>
</reference>
<dbReference type="PANTHER" id="PTHR47074:SF48">
    <property type="entry name" value="POLYNUCLEOTIDYL TRANSFERASE, RIBONUCLEASE H-LIKE SUPERFAMILY PROTEIN"/>
    <property type="match status" value="1"/>
</dbReference>
<dbReference type="GO" id="GO:0004523">
    <property type="term" value="F:RNA-DNA hybrid ribonuclease activity"/>
    <property type="evidence" value="ECO:0007669"/>
    <property type="project" value="InterPro"/>
</dbReference>
<dbReference type="AlphaFoldDB" id="A0A2K3LZV4"/>